<dbReference type="Proteomes" id="UP000789525">
    <property type="component" value="Unassembled WGS sequence"/>
</dbReference>
<accession>A0ACA9KVD3</accession>
<organism evidence="1 2">
    <name type="scientific">Acaulospora colombiana</name>
    <dbReference type="NCBI Taxonomy" id="27376"/>
    <lineage>
        <taxon>Eukaryota</taxon>
        <taxon>Fungi</taxon>
        <taxon>Fungi incertae sedis</taxon>
        <taxon>Mucoromycota</taxon>
        <taxon>Glomeromycotina</taxon>
        <taxon>Glomeromycetes</taxon>
        <taxon>Diversisporales</taxon>
        <taxon>Acaulosporaceae</taxon>
        <taxon>Acaulospora</taxon>
    </lineage>
</organism>
<gene>
    <name evidence="1" type="ORF">ACOLOM_LOCUS2520</name>
</gene>
<protein>
    <submittedName>
        <fullName evidence="1">13162_t:CDS:1</fullName>
    </submittedName>
</protein>
<sequence>MGDNQQQSNSPLRQVPQQQHLHMATIPLPQGPLQAPQLQTPSLQQQLVNQFNPVQGHVLIFDTTKKQKESNFAPPFSLHLMDIGKMNNFQQAQHRLGNQEPRLQRAQNLATVAPQASQQAQQLAVASQTSQQAIPPQPEKYDIYWGSSTCLFGLTQEQITQKSFKDTLSDGAPFF</sequence>
<comment type="caution">
    <text evidence="1">The sequence shown here is derived from an EMBL/GenBank/DDBJ whole genome shotgun (WGS) entry which is preliminary data.</text>
</comment>
<name>A0ACA9KVD3_9GLOM</name>
<evidence type="ECO:0000313" key="1">
    <source>
        <dbReference type="EMBL" id="CAG8494468.1"/>
    </source>
</evidence>
<reference evidence="1" key="1">
    <citation type="submission" date="2021-06" db="EMBL/GenBank/DDBJ databases">
        <authorList>
            <person name="Kallberg Y."/>
            <person name="Tangrot J."/>
            <person name="Rosling A."/>
        </authorList>
    </citation>
    <scope>NUCLEOTIDE SEQUENCE</scope>
    <source>
        <strain evidence="1">CL356</strain>
    </source>
</reference>
<evidence type="ECO:0000313" key="2">
    <source>
        <dbReference type="Proteomes" id="UP000789525"/>
    </source>
</evidence>
<proteinExistence type="predicted"/>
<dbReference type="EMBL" id="CAJVPT010003329">
    <property type="protein sequence ID" value="CAG8494468.1"/>
    <property type="molecule type" value="Genomic_DNA"/>
</dbReference>
<keyword evidence="2" id="KW-1185">Reference proteome</keyword>